<dbReference type="AlphaFoldDB" id="A0A9P7A4V2"/>
<dbReference type="OrthoDB" id="3134980at2759"/>
<keyword evidence="2" id="KW-1185">Reference proteome</keyword>
<comment type="caution">
    <text evidence="1">The sequence shown here is derived from an EMBL/GenBank/DDBJ whole genome shotgun (WGS) entry which is preliminary data.</text>
</comment>
<gene>
    <name evidence="1" type="ORF">EV702DRAFT_1064642</name>
</gene>
<dbReference type="Proteomes" id="UP000714275">
    <property type="component" value="Unassembled WGS sequence"/>
</dbReference>
<dbReference type="EMBL" id="JABBWD010000003">
    <property type="protein sequence ID" value="KAG1782468.1"/>
    <property type="molecule type" value="Genomic_DNA"/>
</dbReference>
<accession>A0A9P7A4V2</accession>
<sequence>MCHNIIDGRYHTECSHFIAMSTKFQDCLRPNCLFSVRHVHPTACRSQSCIRLMALPIKNPIRISPSKCGDCVLKTRDEVTPMVRVAGMR</sequence>
<proteinExistence type="predicted"/>
<name>A0A9P7A4V2_9AGAM</name>
<evidence type="ECO:0000313" key="1">
    <source>
        <dbReference type="EMBL" id="KAG1782468.1"/>
    </source>
</evidence>
<evidence type="ECO:0000313" key="2">
    <source>
        <dbReference type="Proteomes" id="UP000714275"/>
    </source>
</evidence>
<protein>
    <submittedName>
        <fullName evidence="1">Uncharacterized protein</fullName>
    </submittedName>
</protein>
<reference evidence="1" key="1">
    <citation type="journal article" date="2020" name="New Phytol.">
        <title>Comparative genomics reveals dynamic genome evolution in host specialist ectomycorrhizal fungi.</title>
        <authorList>
            <person name="Lofgren L.A."/>
            <person name="Nguyen N.H."/>
            <person name="Vilgalys R."/>
            <person name="Ruytinx J."/>
            <person name="Liao H.L."/>
            <person name="Branco S."/>
            <person name="Kuo A."/>
            <person name="LaButti K."/>
            <person name="Lipzen A."/>
            <person name="Andreopoulos W."/>
            <person name="Pangilinan J."/>
            <person name="Riley R."/>
            <person name="Hundley H."/>
            <person name="Na H."/>
            <person name="Barry K."/>
            <person name="Grigoriev I.V."/>
            <person name="Stajich J.E."/>
            <person name="Kennedy P.G."/>
        </authorList>
    </citation>
    <scope>NUCLEOTIDE SEQUENCE</scope>
    <source>
        <strain evidence="1">DOB743</strain>
    </source>
</reference>
<organism evidence="1 2">
    <name type="scientific">Suillus placidus</name>
    <dbReference type="NCBI Taxonomy" id="48579"/>
    <lineage>
        <taxon>Eukaryota</taxon>
        <taxon>Fungi</taxon>
        <taxon>Dikarya</taxon>
        <taxon>Basidiomycota</taxon>
        <taxon>Agaricomycotina</taxon>
        <taxon>Agaricomycetes</taxon>
        <taxon>Agaricomycetidae</taxon>
        <taxon>Boletales</taxon>
        <taxon>Suillineae</taxon>
        <taxon>Suillaceae</taxon>
        <taxon>Suillus</taxon>
    </lineage>
</organism>